<feature type="domain" description="DUF7927" evidence="1">
    <location>
        <begin position="391"/>
        <end position="480"/>
    </location>
</feature>
<dbReference type="NCBIfam" id="TIGR01451">
    <property type="entry name" value="B_ant_repeat"/>
    <property type="match status" value="1"/>
</dbReference>
<organism evidence="3 4">
    <name type="scientific">Kitasatospora kifunensis</name>
    <name type="common">Streptomyces kifunensis</name>
    <dbReference type="NCBI Taxonomy" id="58351"/>
    <lineage>
        <taxon>Bacteria</taxon>
        <taxon>Bacillati</taxon>
        <taxon>Actinomycetota</taxon>
        <taxon>Actinomycetes</taxon>
        <taxon>Kitasatosporales</taxon>
        <taxon>Streptomycetaceae</taxon>
        <taxon>Kitasatospora</taxon>
    </lineage>
</organism>
<feature type="domain" description="DUF7933" evidence="2">
    <location>
        <begin position="269"/>
        <end position="375"/>
    </location>
</feature>
<accession>A0A7W7RAP1</accession>
<dbReference type="Pfam" id="PF25549">
    <property type="entry name" value="DUF7927"/>
    <property type="match status" value="1"/>
</dbReference>
<protein>
    <submittedName>
        <fullName evidence="3">Fimbrial isopeptide formation D2 family protein</fullName>
    </submittedName>
</protein>
<evidence type="ECO:0000313" key="3">
    <source>
        <dbReference type="EMBL" id="MBB4928193.1"/>
    </source>
</evidence>
<dbReference type="Gene3D" id="2.60.40.740">
    <property type="match status" value="1"/>
</dbReference>
<gene>
    <name evidence="3" type="ORF">FHR34_007288</name>
</gene>
<dbReference type="InterPro" id="IPR047589">
    <property type="entry name" value="DUF11_rpt"/>
</dbReference>
<dbReference type="InterPro" id="IPR057693">
    <property type="entry name" value="DUF7933"/>
</dbReference>
<dbReference type="RefSeq" id="WP_184945170.1">
    <property type="nucleotide sequence ID" value="NZ_JACHJV010000002.1"/>
</dbReference>
<dbReference type="Pfam" id="PF25564">
    <property type="entry name" value="DUF7933"/>
    <property type="match status" value="1"/>
</dbReference>
<reference evidence="3 4" key="1">
    <citation type="submission" date="2020-08" db="EMBL/GenBank/DDBJ databases">
        <title>Sequencing the genomes of 1000 actinobacteria strains.</title>
        <authorList>
            <person name="Klenk H.-P."/>
        </authorList>
    </citation>
    <scope>NUCLEOTIDE SEQUENCE [LARGE SCALE GENOMIC DNA]</scope>
    <source>
        <strain evidence="3 4">DSM 41654</strain>
    </source>
</reference>
<dbReference type="InterPro" id="IPR057687">
    <property type="entry name" value="DUF7927"/>
</dbReference>
<dbReference type="Proteomes" id="UP000540506">
    <property type="component" value="Unassembled WGS sequence"/>
</dbReference>
<name>A0A7W7RAP1_KITKI</name>
<keyword evidence="4" id="KW-1185">Reference proteome</keyword>
<comment type="caution">
    <text evidence="3">The sequence shown here is derived from an EMBL/GenBank/DDBJ whole genome shotgun (WGS) entry which is preliminary data.</text>
</comment>
<sequence length="480" mass="48162">MAPRAQLRTNPGTPGMPQAGMPVYFENFDNLPATGTGSTVDVTTYSGGVAADNETYTASPGWHGGNCMGWLLSANSTPGPAAADPCMTPGSDPAYSTNLLASQSMATALGEFQGETPTQAMDNHAVTGFTGYNGANLPSPPGGGVVVQTSPNTIPATPGHYYDISANFAAVDYVGGGAGCDYSDPQMMFSLLNGSTAIPLNSTPLDPCTAPGNKDIAVNGGNIRVATLLSNALHWTGGATMGMQLVDQNTATGGNDYAFDNPQIVDVTPQLDKSFSPASVPVGGSSALTFTITNTSELGAKTGWSFNDNLPTGLTLTGTSSTTCANATVTAPSGGTGVQVTGDLSQGMASCTVTVHVTSPATGTFTNGPSNVTANGLNPPGGSAVTFNQQLAINKTSAPAGPVSHGSVVTYTVTLSNPANTPYTGATFTDNLSGVLDVATLTGTPTATAGSVTVSGTNLTWNGNVPANGTVTVTYQVTVK</sequence>
<dbReference type="EMBL" id="JACHJV010000002">
    <property type="protein sequence ID" value="MBB4928193.1"/>
    <property type="molecule type" value="Genomic_DNA"/>
</dbReference>
<evidence type="ECO:0000313" key="4">
    <source>
        <dbReference type="Proteomes" id="UP000540506"/>
    </source>
</evidence>
<proteinExistence type="predicted"/>
<evidence type="ECO:0000259" key="1">
    <source>
        <dbReference type="Pfam" id="PF25549"/>
    </source>
</evidence>
<dbReference type="AlphaFoldDB" id="A0A7W7RAP1"/>
<evidence type="ECO:0000259" key="2">
    <source>
        <dbReference type="Pfam" id="PF25564"/>
    </source>
</evidence>